<feature type="region of interest" description="Disordered" evidence="1">
    <location>
        <begin position="386"/>
        <end position="409"/>
    </location>
</feature>
<gene>
    <name evidence="2" type="ORF">Vafri_10544</name>
</gene>
<sequence>MGNGVLSKPLKGQPQSSEPASQAAPPKAASSAPAAGPNFTFLGARITTDEPAKDGDLNSFKIDRDFGDLVGLTKREVVAAFREVPEASDRRIQQPAAELSSSRDTAADEKEKWFRTSLYEDLSPQGTAIWPGVGDSVAAVPADAAADPRVGLTDPARQPLPLPLVPLDDSALWRHLQQQQQSAADQQSKQFDEPHGLSHQPHAAFYQVLKTAPARGEPMFQTSEAGTSAGGDSCGGEEAEKHQRAPSMFYIAKRGGGSGTALSSGPGGGVDAAWSISSDAGSAGANLDSLDLYSASAYGCSGYGYGAAGGGAASGSGGCTAGGSELIGTFGEEEADLEGVLGTAGPRHGDGSVAAGPESPPASLVTPFNIPDQLRLAEQHYERLQRGRKGATAAAAAGDSDGGGRGYEAATLLDPPTEEISPAQLAALKPQFPAATAVAAAVAVTSMADAATTQEQLDHIGEVVRQLSSSFTTTAQDGAADVLGGRGGLNSADIGPSSGEVVREPHKAQEEDQPAFDALVRDGSGGTAIASATSNPLQQQQYHHDQTVSTEASEVVGSGASAVFASGGWSGFGGVDAGDAGGGVRAPVDLTHRHPSLEDVVESFLSIRGERLFMAALGIT</sequence>
<feature type="region of interest" description="Disordered" evidence="1">
    <location>
        <begin position="486"/>
        <end position="512"/>
    </location>
</feature>
<feature type="region of interest" description="Disordered" evidence="1">
    <location>
        <begin position="1"/>
        <end position="39"/>
    </location>
</feature>
<protein>
    <submittedName>
        <fullName evidence="2">Uncharacterized protein</fullName>
    </submittedName>
</protein>
<feature type="compositionally biased region" description="Low complexity" evidence="1">
    <location>
        <begin position="177"/>
        <end position="189"/>
    </location>
</feature>
<feature type="compositionally biased region" description="Basic and acidic residues" evidence="1">
    <location>
        <begin position="501"/>
        <end position="510"/>
    </location>
</feature>
<feature type="region of interest" description="Disordered" evidence="1">
    <location>
        <begin position="176"/>
        <end position="198"/>
    </location>
</feature>
<evidence type="ECO:0000313" key="3">
    <source>
        <dbReference type="Proteomes" id="UP000747399"/>
    </source>
</evidence>
<feature type="region of interest" description="Disordered" evidence="1">
    <location>
        <begin position="219"/>
        <end position="242"/>
    </location>
</feature>
<feature type="compositionally biased region" description="Low complexity" evidence="1">
    <location>
        <begin position="390"/>
        <end position="399"/>
    </location>
</feature>
<dbReference type="EMBL" id="BNCO01000019">
    <property type="protein sequence ID" value="GIL54856.1"/>
    <property type="molecule type" value="Genomic_DNA"/>
</dbReference>
<proteinExistence type="predicted"/>
<dbReference type="AlphaFoldDB" id="A0A8J4F0T0"/>
<accession>A0A8J4F0T0</accession>
<feature type="region of interest" description="Disordered" evidence="1">
    <location>
        <begin position="86"/>
        <end position="108"/>
    </location>
</feature>
<reference evidence="2" key="1">
    <citation type="journal article" date="2021" name="Proc. Natl. Acad. Sci. U.S.A.">
        <title>Three genomes in the algal genus Volvox reveal the fate of a haploid sex-determining region after a transition to homothallism.</title>
        <authorList>
            <person name="Yamamoto K."/>
            <person name="Hamaji T."/>
            <person name="Kawai-Toyooka H."/>
            <person name="Matsuzaki R."/>
            <person name="Takahashi F."/>
            <person name="Nishimura Y."/>
            <person name="Kawachi M."/>
            <person name="Noguchi H."/>
            <person name="Minakuchi Y."/>
            <person name="Umen J.G."/>
            <person name="Toyoda A."/>
            <person name="Nozaki H."/>
        </authorList>
    </citation>
    <scope>NUCLEOTIDE SEQUENCE</scope>
    <source>
        <strain evidence="2">NIES-3780</strain>
    </source>
</reference>
<feature type="compositionally biased region" description="Low complexity" evidence="1">
    <location>
        <begin position="13"/>
        <end position="35"/>
    </location>
</feature>
<evidence type="ECO:0000313" key="2">
    <source>
        <dbReference type="EMBL" id="GIL54856.1"/>
    </source>
</evidence>
<evidence type="ECO:0000256" key="1">
    <source>
        <dbReference type="SAM" id="MobiDB-lite"/>
    </source>
</evidence>
<dbReference type="Proteomes" id="UP000747399">
    <property type="component" value="Unassembled WGS sequence"/>
</dbReference>
<name>A0A8J4F0T0_9CHLO</name>
<keyword evidence="3" id="KW-1185">Reference proteome</keyword>
<comment type="caution">
    <text evidence="2">The sequence shown here is derived from an EMBL/GenBank/DDBJ whole genome shotgun (WGS) entry which is preliminary data.</text>
</comment>
<organism evidence="2 3">
    <name type="scientific">Volvox africanus</name>
    <dbReference type="NCBI Taxonomy" id="51714"/>
    <lineage>
        <taxon>Eukaryota</taxon>
        <taxon>Viridiplantae</taxon>
        <taxon>Chlorophyta</taxon>
        <taxon>core chlorophytes</taxon>
        <taxon>Chlorophyceae</taxon>
        <taxon>CS clade</taxon>
        <taxon>Chlamydomonadales</taxon>
        <taxon>Volvocaceae</taxon>
        <taxon>Volvox</taxon>
    </lineage>
</organism>